<dbReference type="Gene3D" id="3.10.110.10">
    <property type="entry name" value="Ubiquitin Conjugating Enzyme"/>
    <property type="match status" value="1"/>
</dbReference>
<comment type="caution">
    <text evidence="4">The sequence shown here is derived from an EMBL/GenBank/DDBJ whole genome shotgun (WGS) entry which is preliminary data.</text>
</comment>
<proteinExistence type="predicted"/>
<evidence type="ECO:0000313" key="5">
    <source>
        <dbReference type="Proteomes" id="UP001140510"/>
    </source>
</evidence>
<keyword evidence="5" id="KW-1185">Reference proteome</keyword>
<keyword evidence="2" id="KW-0472">Membrane</keyword>
<dbReference type="InterPro" id="IPR000608">
    <property type="entry name" value="UBC"/>
</dbReference>
<dbReference type="Proteomes" id="UP001140510">
    <property type="component" value="Unassembled WGS sequence"/>
</dbReference>
<evidence type="ECO:0000313" key="4">
    <source>
        <dbReference type="EMBL" id="KAJ4395121.1"/>
    </source>
</evidence>
<evidence type="ECO:0000259" key="3">
    <source>
        <dbReference type="PROSITE" id="PS50127"/>
    </source>
</evidence>
<dbReference type="PROSITE" id="PS50127">
    <property type="entry name" value="UBC_2"/>
    <property type="match status" value="1"/>
</dbReference>
<dbReference type="PANTHER" id="PTHR24067">
    <property type="entry name" value="UBIQUITIN-CONJUGATING ENZYME E2"/>
    <property type="match status" value="1"/>
</dbReference>
<dbReference type="SMART" id="SM00212">
    <property type="entry name" value="UBCc"/>
    <property type="match status" value="1"/>
</dbReference>
<dbReference type="FunFam" id="3.10.110.10:FF:000093">
    <property type="entry name" value="Ubiquitin conjugating enzyme (UbcF), putative"/>
    <property type="match status" value="1"/>
</dbReference>
<dbReference type="Pfam" id="PF00179">
    <property type="entry name" value="UQ_con"/>
    <property type="match status" value="1"/>
</dbReference>
<keyword evidence="2" id="KW-0812">Transmembrane</keyword>
<feature type="transmembrane region" description="Helical" evidence="2">
    <location>
        <begin position="281"/>
        <end position="300"/>
    </location>
</feature>
<dbReference type="OrthoDB" id="1158011at2759"/>
<evidence type="ECO:0000256" key="1">
    <source>
        <dbReference type="ARBA" id="ARBA00022786"/>
    </source>
</evidence>
<keyword evidence="2" id="KW-1133">Transmembrane helix</keyword>
<name>A0A9W8Z2B1_9PLEO</name>
<sequence>MSTRGQFNTKNPTIKRILKEASELSVSPSSEYHAEPLEDNIFEWHFTIKGPGSPSAYAGGIYHGRIILPPQYPLRPPNFRFLTPTGRFEVNREICLSISGHHEETWQPAWGVRTALVAIRSFMDTDAKGQLGGIECSRDARERMARDSGKWTCSGCGKSNAEIMKDREEAVKEIEDKEGKRKEEEVPEELRLAYRDELGQKDEVEAEKVDKGKGKAVESETQEGIAAHPAPSSQPAAQVAAAVVAPTVAPIRSIPNAPSPTRTMPAPPLQQMVQQSPDRSLAWIDTCIYGVIAALLFMVIKKFDIL</sequence>
<evidence type="ECO:0000256" key="2">
    <source>
        <dbReference type="SAM" id="Phobius"/>
    </source>
</evidence>
<reference evidence="4" key="1">
    <citation type="submission" date="2022-10" db="EMBL/GenBank/DDBJ databases">
        <title>Tapping the CABI collections for fungal endophytes: first genome assemblies for Collariella, Neodidymelliopsis, Ascochyta clinopodiicola, Didymella pomorum, Didymosphaeria variabile, Neocosmospora piperis and Neocucurbitaria cava.</title>
        <authorList>
            <person name="Hill R."/>
        </authorList>
    </citation>
    <scope>NUCLEOTIDE SEQUENCE</scope>
    <source>
        <strain evidence="4">IMI 355091</strain>
    </source>
</reference>
<dbReference type="AlphaFoldDB" id="A0A9W8Z2B1"/>
<dbReference type="InterPro" id="IPR016135">
    <property type="entry name" value="UBQ-conjugating_enzyme/RWD"/>
</dbReference>
<organism evidence="4 5">
    <name type="scientific">Didymella pomorum</name>
    <dbReference type="NCBI Taxonomy" id="749634"/>
    <lineage>
        <taxon>Eukaryota</taxon>
        <taxon>Fungi</taxon>
        <taxon>Dikarya</taxon>
        <taxon>Ascomycota</taxon>
        <taxon>Pezizomycotina</taxon>
        <taxon>Dothideomycetes</taxon>
        <taxon>Pleosporomycetidae</taxon>
        <taxon>Pleosporales</taxon>
        <taxon>Pleosporineae</taxon>
        <taxon>Didymellaceae</taxon>
        <taxon>Didymella</taxon>
    </lineage>
</organism>
<dbReference type="EMBL" id="JAPEVA010000175">
    <property type="protein sequence ID" value="KAJ4395121.1"/>
    <property type="molecule type" value="Genomic_DNA"/>
</dbReference>
<dbReference type="InterPro" id="IPR050113">
    <property type="entry name" value="Ub_conjugating_enzyme"/>
</dbReference>
<keyword evidence="1" id="KW-0833">Ubl conjugation pathway</keyword>
<dbReference type="CDD" id="cd23799">
    <property type="entry name" value="UBCc_UBE2J"/>
    <property type="match status" value="1"/>
</dbReference>
<gene>
    <name evidence="4" type="ORF">N0V91_011057</name>
</gene>
<protein>
    <recommendedName>
        <fullName evidence="3">UBC core domain-containing protein</fullName>
    </recommendedName>
</protein>
<accession>A0A9W8Z2B1</accession>
<feature type="domain" description="UBC core" evidence="3">
    <location>
        <begin position="12"/>
        <end position="162"/>
    </location>
</feature>
<dbReference type="SUPFAM" id="SSF54495">
    <property type="entry name" value="UBC-like"/>
    <property type="match status" value="1"/>
</dbReference>